<accession>A0ABS2GH03</accession>
<sequence length="157" mass="18176">MKGLYNPDEEQRLSDLLVAVKTLSDKQWEYLVKERERKITSPVRILSERYDRIQVVDKEGASVLVIDKHNIKPLSKEISIVVDENRDEVNQARGNHQYSPKARYKFLVRVVGQTVDYITSHLKGLTDRELTLFMQMLATSLRFAYGFTKTEGSANEK</sequence>
<name>A0ABS2GH03_9FIRM</name>
<dbReference type="RefSeq" id="WP_205088082.1">
    <property type="nucleotide sequence ID" value="NZ_JACJLA010000012.1"/>
</dbReference>
<comment type="caution">
    <text evidence="1">The sequence shown here is derived from an EMBL/GenBank/DDBJ whole genome shotgun (WGS) entry which is preliminary data.</text>
</comment>
<reference evidence="1 2" key="1">
    <citation type="journal article" date="2021" name="Sci. Rep.">
        <title>The distribution of antibiotic resistance genes in chicken gut microbiota commensals.</title>
        <authorList>
            <person name="Juricova H."/>
            <person name="Matiasovicova J."/>
            <person name="Kubasova T."/>
            <person name="Cejkova D."/>
            <person name="Rychlik I."/>
        </authorList>
    </citation>
    <scope>NUCLEOTIDE SEQUENCE [LARGE SCALE GENOMIC DNA]</scope>
    <source>
        <strain evidence="1 2">An537</strain>
    </source>
</reference>
<dbReference type="Proteomes" id="UP000707138">
    <property type="component" value="Unassembled WGS sequence"/>
</dbReference>
<gene>
    <name evidence="1" type="ORF">H6A01_07200</name>
</gene>
<protein>
    <submittedName>
        <fullName evidence="1">Uncharacterized protein</fullName>
    </submittedName>
</protein>
<keyword evidence="2" id="KW-1185">Reference proteome</keyword>
<organism evidence="1 2">
    <name type="scientific">Veillonella magna</name>
    <dbReference type="NCBI Taxonomy" id="464322"/>
    <lineage>
        <taxon>Bacteria</taxon>
        <taxon>Bacillati</taxon>
        <taxon>Bacillota</taxon>
        <taxon>Negativicutes</taxon>
        <taxon>Veillonellales</taxon>
        <taxon>Veillonellaceae</taxon>
        <taxon>Veillonella</taxon>
    </lineage>
</organism>
<dbReference type="EMBL" id="JACJLA010000012">
    <property type="protein sequence ID" value="MBM6913102.1"/>
    <property type="molecule type" value="Genomic_DNA"/>
</dbReference>
<evidence type="ECO:0000313" key="1">
    <source>
        <dbReference type="EMBL" id="MBM6913102.1"/>
    </source>
</evidence>
<evidence type="ECO:0000313" key="2">
    <source>
        <dbReference type="Proteomes" id="UP000707138"/>
    </source>
</evidence>
<proteinExistence type="predicted"/>